<evidence type="ECO:0000256" key="2">
    <source>
        <dbReference type="ARBA" id="ARBA00023125"/>
    </source>
</evidence>
<evidence type="ECO:0000256" key="1">
    <source>
        <dbReference type="ARBA" id="ARBA00023015"/>
    </source>
</evidence>
<dbReference type="Pfam" id="PF21993">
    <property type="entry name" value="TetR_C_13_2"/>
    <property type="match status" value="1"/>
</dbReference>
<dbReference type="GO" id="GO:0003677">
    <property type="term" value="F:DNA binding"/>
    <property type="evidence" value="ECO:0007669"/>
    <property type="project" value="UniProtKB-UniRule"/>
</dbReference>
<dbReference type="PANTHER" id="PTHR47506">
    <property type="entry name" value="TRANSCRIPTIONAL REGULATORY PROTEIN"/>
    <property type="match status" value="1"/>
</dbReference>
<reference evidence="6" key="2">
    <citation type="submission" date="2020-09" db="EMBL/GenBank/DDBJ databases">
        <authorList>
            <person name="Sun Q."/>
            <person name="Zhou Y."/>
        </authorList>
    </citation>
    <scope>NUCLEOTIDE SEQUENCE</scope>
    <source>
        <strain evidence="6">CGMCC 1.16067</strain>
    </source>
</reference>
<dbReference type="SUPFAM" id="SSF46689">
    <property type="entry name" value="Homeodomain-like"/>
    <property type="match status" value="1"/>
</dbReference>
<dbReference type="InterPro" id="IPR001647">
    <property type="entry name" value="HTH_TetR"/>
</dbReference>
<evidence type="ECO:0000256" key="4">
    <source>
        <dbReference type="PROSITE-ProRule" id="PRU00335"/>
    </source>
</evidence>
<dbReference type="Pfam" id="PF00440">
    <property type="entry name" value="TetR_N"/>
    <property type="match status" value="1"/>
</dbReference>
<dbReference type="SUPFAM" id="SSF48498">
    <property type="entry name" value="Tetracyclin repressor-like, C-terminal domain"/>
    <property type="match status" value="1"/>
</dbReference>
<dbReference type="PANTHER" id="PTHR47506:SF3">
    <property type="entry name" value="HTH-TYPE TRANSCRIPTIONAL REGULATOR LMRA"/>
    <property type="match status" value="1"/>
</dbReference>
<keyword evidence="3" id="KW-0804">Transcription</keyword>
<dbReference type="InterPro" id="IPR054156">
    <property type="entry name" value="YxaF_TetR_C"/>
</dbReference>
<feature type="domain" description="HTH tetR-type" evidence="5">
    <location>
        <begin position="5"/>
        <end position="65"/>
    </location>
</feature>
<reference evidence="6" key="1">
    <citation type="journal article" date="2014" name="Int. J. Syst. Evol. Microbiol.">
        <title>Complete genome sequence of Corynebacterium casei LMG S-19264T (=DSM 44701T), isolated from a smear-ripened cheese.</title>
        <authorList>
            <consortium name="US DOE Joint Genome Institute (JGI-PGF)"/>
            <person name="Walter F."/>
            <person name="Albersmeier A."/>
            <person name="Kalinowski J."/>
            <person name="Ruckert C."/>
        </authorList>
    </citation>
    <scope>NUCLEOTIDE SEQUENCE</scope>
    <source>
        <strain evidence="6">CGMCC 1.16067</strain>
    </source>
</reference>
<organism evidence="6 7">
    <name type="scientific">Marmoricola endophyticus</name>
    <dbReference type="NCBI Taxonomy" id="2040280"/>
    <lineage>
        <taxon>Bacteria</taxon>
        <taxon>Bacillati</taxon>
        <taxon>Actinomycetota</taxon>
        <taxon>Actinomycetes</taxon>
        <taxon>Propionibacteriales</taxon>
        <taxon>Nocardioidaceae</taxon>
        <taxon>Marmoricola</taxon>
    </lineage>
</organism>
<proteinExistence type="predicted"/>
<dbReference type="InterPro" id="IPR009057">
    <property type="entry name" value="Homeodomain-like_sf"/>
</dbReference>
<dbReference type="PROSITE" id="PS50977">
    <property type="entry name" value="HTH_TETR_2"/>
    <property type="match status" value="1"/>
</dbReference>
<sequence>MSMTRDTRERITTTATTLFRRQGWTGTGLAQIAAESGTGVGSIYHFFGGGKDALTAEVVRDGGRAYGAYVAAVLADGPGDPVDALGHAFVRAAEDLAASDYADACPIATIALEVASTHEPLRVATAEVFASWIEALSAFCRGVVDDEAEARDLAYAVLTMLEGAFVLARSSRSREPLLAAGRGVVRLAEGQRDRVARGG</sequence>
<dbReference type="Gene3D" id="1.10.357.10">
    <property type="entry name" value="Tetracycline Repressor, domain 2"/>
    <property type="match status" value="1"/>
</dbReference>
<dbReference type="AlphaFoldDB" id="A0A917BKP6"/>
<keyword evidence="7" id="KW-1185">Reference proteome</keyword>
<accession>A0A917BKP6</accession>
<keyword evidence="1" id="KW-0805">Transcription regulation</keyword>
<dbReference type="Proteomes" id="UP000649179">
    <property type="component" value="Unassembled WGS sequence"/>
</dbReference>
<feature type="DNA-binding region" description="H-T-H motif" evidence="4">
    <location>
        <begin position="28"/>
        <end position="47"/>
    </location>
</feature>
<protein>
    <submittedName>
        <fullName evidence="6">Transcriptional regulator, TetR family protein</fullName>
    </submittedName>
</protein>
<keyword evidence="2 4" id="KW-0238">DNA-binding</keyword>
<gene>
    <name evidence="6" type="ORF">GCM10011519_21110</name>
</gene>
<dbReference type="InterPro" id="IPR036271">
    <property type="entry name" value="Tet_transcr_reg_TetR-rel_C_sf"/>
</dbReference>
<evidence type="ECO:0000313" key="7">
    <source>
        <dbReference type="Proteomes" id="UP000649179"/>
    </source>
</evidence>
<evidence type="ECO:0000313" key="6">
    <source>
        <dbReference type="EMBL" id="GGF46880.1"/>
    </source>
</evidence>
<evidence type="ECO:0000259" key="5">
    <source>
        <dbReference type="PROSITE" id="PS50977"/>
    </source>
</evidence>
<comment type="caution">
    <text evidence="6">The sequence shown here is derived from an EMBL/GenBank/DDBJ whole genome shotgun (WGS) entry which is preliminary data.</text>
</comment>
<name>A0A917BKP6_9ACTN</name>
<dbReference type="EMBL" id="BMKQ01000001">
    <property type="protein sequence ID" value="GGF46880.1"/>
    <property type="molecule type" value="Genomic_DNA"/>
</dbReference>
<evidence type="ECO:0000256" key="3">
    <source>
        <dbReference type="ARBA" id="ARBA00023163"/>
    </source>
</evidence>